<keyword evidence="3" id="KW-0963">Cytoplasm</keyword>
<dbReference type="EC" id="2.5.1.7" evidence="11"/>
<name>A0A9N7MYI3_STRHE</name>
<evidence type="ECO:0000256" key="13">
    <source>
        <dbReference type="ARBA" id="ARBA00042443"/>
    </source>
</evidence>
<dbReference type="GO" id="GO:0008360">
    <property type="term" value="P:regulation of cell shape"/>
    <property type="evidence" value="ECO:0007669"/>
    <property type="project" value="UniProtKB-KW"/>
</dbReference>
<evidence type="ECO:0000256" key="12">
    <source>
        <dbReference type="ARBA" id="ARBA00039754"/>
    </source>
</evidence>
<dbReference type="HAMAP" id="MF_00111">
    <property type="entry name" value="MurA"/>
    <property type="match status" value="1"/>
</dbReference>
<keyword evidence="6" id="KW-0133">Cell shape</keyword>
<dbReference type="Pfam" id="PF00275">
    <property type="entry name" value="EPSP_synthase"/>
    <property type="match status" value="1"/>
</dbReference>
<dbReference type="NCBIfam" id="TIGR01072">
    <property type="entry name" value="murA"/>
    <property type="match status" value="1"/>
</dbReference>
<keyword evidence="9" id="KW-0961">Cell wall biogenesis/degradation</keyword>
<dbReference type="GO" id="GO:0005737">
    <property type="term" value="C:cytoplasm"/>
    <property type="evidence" value="ECO:0007669"/>
    <property type="project" value="UniProtKB-SubCell"/>
</dbReference>
<organism evidence="17 18">
    <name type="scientific">Striga hermonthica</name>
    <name type="common">Purple witchweed</name>
    <name type="synonym">Buchnera hermonthica</name>
    <dbReference type="NCBI Taxonomy" id="68872"/>
    <lineage>
        <taxon>Eukaryota</taxon>
        <taxon>Viridiplantae</taxon>
        <taxon>Streptophyta</taxon>
        <taxon>Embryophyta</taxon>
        <taxon>Tracheophyta</taxon>
        <taxon>Spermatophyta</taxon>
        <taxon>Magnoliopsida</taxon>
        <taxon>eudicotyledons</taxon>
        <taxon>Gunneridae</taxon>
        <taxon>Pentapetalae</taxon>
        <taxon>asterids</taxon>
        <taxon>lamiids</taxon>
        <taxon>Lamiales</taxon>
        <taxon>Orobanchaceae</taxon>
        <taxon>Buchnereae</taxon>
        <taxon>Striga</taxon>
    </lineage>
</organism>
<dbReference type="GO" id="GO:0008760">
    <property type="term" value="F:UDP-N-acetylglucosamine 1-carboxyvinyltransferase activity"/>
    <property type="evidence" value="ECO:0007669"/>
    <property type="project" value="UniProtKB-EC"/>
</dbReference>
<comment type="caution">
    <text evidence="17">The sequence shown here is derived from an EMBL/GenBank/DDBJ whole genome shotgun (WGS) entry which is preliminary data.</text>
</comment>
<evidence type="ECO:0000313" key="17">
    <source>
        <dbReference type="EMBL" id="CAA0816037.1"/>
    </source>
</evidence>
<dbReference type="Gene3D" id="3.65.10.10">
    <property type="entry name" value="Enolpyruvate transferase domain"/>
    <property type="match status" value="2"/>
</dbReference>
<evidence type="ECO:0000256" key="14">
    <source>
        <dbReference type="ARBA" id="ARBA00042842"/>
    </source>
</evidence>
<dbReference type="SUPFAM" id="SSF55205">
    <property type="entry name" value="EPT/RTPC-like"/>
    <property type="match status" value="1"/>
</dbReference>
<keyword evidence="5" id="KW-0808">Transferase</keyword>
<evidence type="ECO:0000256" key="10">
    <source>
        <dbReference type="ARBA" id="ARBA00038367"/>
    </source>
</evidence>
<proteinExistence type="inferred from homology"/>
<dbReference type="CDD" id="cd01555">
    <property type="entry name" value="UdpNAET"/>
    <property type="match status" value="1"/>
</dbReference>
<comment type="similarity">
    <text evidence="10">Belongs to the EPSP synthase family. MurA subfamily.</text>
</comment>
<accession>A0A9N7MYI3</accession>
<keyword evidence="7" id="KW-0573">Peptidoglycan synthesis</keyword>
<evidence type="ECO:0000256" key="7">
    <source>
        <dbReference type="ARBA" id="ARBA00022984"/>
    </source>
</evidence>
<evidence type="ECO:0000256" key="11">
    <source>
        <dbReference type="ARBA" id="ARBA00039108"/>
    </source>
</evidence>
<dbReference type="PANTHER" id="PTHR43783:SF1">
    <property type="entry name" value="UDP-N-ACETYLGLUCOSAMINE 1-CARBOXYVINYLTRANSFERASE"/>
    <property type="match status" value="1"/>
</dbReference>
<comment type="catalytic activity">
    <reaction evidence="15">
        <text>phosphoenolpyruvate + UDP-N-acetyl-alpha-D-glucosamine = UDP-N-acetyl-3-O-(1-carboxyvinyl)-alpha-D-glucosamine + phosphate</text>
        <dbReference type="Rhea" id="RHEA:18681"/>
        <dbReference type="ChEBI" id="CHEBI:43474"/>
        <dbReference type="ChEBI" id="CHEBI:57705"/>
        <dbReference type="ChEBI" id="CHEBI:58702"/>
        <dbReference type="ChEBI" id="CHEBI:68483"/>
        <dbReference type="EC" id="2.5.1.7"/>
    </reaction>
</comment>
<evidence type="ECO:0000259" key="16">
    <source>
        <dbReference type="Pfam" id="PF00275"/>
    </source>
</evidence>
<dbReference type="InterPro" id="IPR001986">
    <property type="entry name" value="Enolpyruvate_Tfrase_dom"/>
</dbReference>
<keyword evidence="8" id="KW-0131">Cell cycle</keyword>
<reference evidence="17" key="1">
    <citation type="submission" date="2019-12" db="EMBL/GenBank/DDBJ databases">
        <authorList>
            <person name="Scholes J."/>
        </authorList>
    </citation>
    <scope>NUCLEOTIDE SEQUENCE</scope>
</reference>
<evidence type="ECO:0000256" key="9">
    <source>
        <dbReference type="ARBA" id="ARBA00023316"/>
    </source>
</evidence>
<dbReference type="GO" id="GO:0051301">
    <property type="term" value="P:cell division"/>
    <property type="evidence" value="ECO:0007669"/>
    <property type="project" value="UniProtKB-KW"/>
</dbReference>
<evidence type="ECO:0000256" key="4">
    <source>
        <dbReference type="ARBA" id="ARBA00022618"/>
    </source>
</evidence>
<keyword evidence="18" id="KW-1185">Reference proteome</keyword>
<dbReference type="PANTHER" id="PTHR43783">
    <property type="entry name" value="UDP-N-ACETYLGLUCOSAMINE 1-CARBOXYVINYLTRANSFERASE"/>
    <property type="match status" value="1"/>
</dbReference>
<dbReference type="InterPro" id="IPR050068">
    <property type="entry name" value="MurA_subfamily"/>
</dbReference>
<gene>
    <name evidence="17" type="ORF">SHERM_15905</name>
</gene>
<evidence type="ECO:0000256" key="1">
    <source>
        <dbReference type="ARBA" id="ARBA00004496"/>
    </source>
</evidence>
<evidence type="ECO:0000256" key="3">
    <source>
        <dbReference type="ARBA" id="ARBA00022490"/>
    </source>
</evidence>
<evidence type="ECO:0000256" key="6">
    <source>
        <dbReference type="ARBA" id="ARBA00022960"/>
    </source>
</evidence>
<sequence length="451" mass="47841">MAPNVNYSLPETQPHCPEQGPKLVIAGASRLSGHVHISGSKNSALSILAATLCCTGRSKLNNVPNVSDIRAMASILASVGARVEFSGNQVVVDAGRARSTEPDPALMGEIRGGFFILGPLLARFGEAVVGLPGGCNIGARPVDIYVSGLRALGAYVEVRDTKVVARAANGKNLTGGEFRLDYPSVGATQTLMMAACMATGTTLLSNVAKEPEIVDLARFLTKAGAHIQGSGTNTIRVYGTNRLQGSEHDITPDRIEMGTFMLAAAITRSSISMSPAADPRSLSCLIDKLSRVGCKIAYEHNVLKVCAEELLVGFDLKTEPYPGFPTDLQPQTMALLATCCGSSIVEESVFENRMSHVKELQKLGAKIEVHESHAFVHGIEASNKLRGGRVVAGDLRGGAALVLAGLAAEGVTEVYGISHIERGYEDFHKKLQLLGADIKRIDCSKFTNFRV</sequence>
<dbReference type="NCBIfam" id="NF006873">
    <property type="entry name" value="PRK09369.1"/>
    <property type="match status" value="1"/>
</dbReference>
<evidence type="ECO:0000256" key="2">
    <source>
        <dbReference type="ARBA" id="ARBA00004752"/>
    </source>
</evidence>
<dbReference type="Proteomes" id="UP001153555">
    <property type="component" value="Unassembled WGS sequence"/>
</dbReference>
<dbReference type="OrthoDB" id="1718875at2759"/>
<dbReference type="AlphaFoldDB" id="A0A9N7MYI3"/>
<comment type="subcellular location">
    <subcellularLocation>
        <location evidence="1">Cytoplasm</location>
    </subcellularLocation>
</comment>
<dbReference type="InterPro" id="IPR005750">
    <property type="entry name" value="UDP_GlcNAc_COvinyl_MurA"/>
</dbReference>
<dbReference type="InterPro" id="IPR013792">
    <property type="entry name" value="RNA3'P_cycl/enolpyr_Trfase_a/b"/>
</dbReference>
<evidence type="ECO:0000256" key="8">
    <source>
        <dbReference type="ARBA" id="ARBA00023306"/>
    </source>
</evidence>
<feature type="domain" description="Enolpyruvate transferase" evidence="16">
    <location>
        <begin position="27"/>
        <end position="431"/>
    </location>
</feature>
<dbReference type="GO" id="GO:0019277">
    <property type="term" value="P:UDP-N-acetylgalactosamine biosynthetic process"/>
    <property type="evidence" value="ECO:0007669"/>
    <property type="project" value="InterPro"/>
</dbReference>
<dbReference type="GO" id="GO:0071555">
    <property type="term" value="P:cell wall organization"/>
    <property type="evidence" value="ECO:0007669"/>
    <property type="project" value="UniProtKB-KW"/>
</dbReference>
<comment type="pathway">
    <text evidence="2">Cell wall biogenesis; peptidoglycan biosynthesis.</text>
</comment>
<dbReference type="InterPro" id="IPR036968">
    <property type="entry name" value="Enolpyruvate_Tfrase_sf"/>
</dbReference>
<evidence type="ECO:0000256" key="15">
    <source>
        <dbReference type="ARBA" id="ARBA00047527"/>
    </source>
</evidence>
<protein>
    <recommendedName>
        <fullName evidence="12">UDP-N-acetylglucosamine 1-carboxyvinyltransferase</fullName>
        <ecNumber evidence="11">2.5.1.7</ecNumber>
    </recommendedName>
    <alternativeName>
        <fullName evidence="13">Enoylpyruvate transferase</fullName>
    </alternativeName>
    <alternativeName>
        <fullName evidence="14">UDP-N-acetylglucosamine enolpyruvyl transferase</fullName>
    </alternativeName>
</protein>
<evidence type="ECO:0000313" key="18">
    <source>
        <dbReference type="Proteomes" id="UP001153555"/>
    </source>
</evidence>
<evidence type="ECO:0000256" key="5">
    <source>
        <dbReference type="ARBA" id="ARBA00022679"/>
    </source>
</evidence>
<dbReference type="EMBL" id="CACSLK010013932">
    <property type="protein sequence ID" value="CAA0816037.1"/>
    <property type="molecule type" value="Genomic_DNA"/>
</dbReference>
<keyword evidence="4" id="KW-0132">Cell division</keyword>